<evidence type="ECO:0000313" key="2">
    <source>
        <dbReference type="EMBL" id="SGZ41336.1"/>
    </source>
</evidence>
<protein>
    <submittedName>
        <fullName evidence="2">Uncharacterized protein</fullName>
    </submittedName>
</protein>
<dbReference type="EMBL" id="FQNF01000095">
    <property type="protein sequence ID" value="SGZ41336.1"/>
    <property type="molecule type" value="Genomic_DNA"/>
</dbReference>
<feature type="compositionally biased region" description="Polar residues" evidence="1">
    <location>
        <begin position="142"/>
        <end position="163"/>
    </location>
</feature>
<evidence type="ECO:0000313" key="3">
    <source>
        <dbReference type="Proteomes" id="UP000183365"/>
    </source>
</evidence>
<accession>A0A1L0B479</accession>
<dbReference type="OrthoDB" id="20729at2759"/>
<evidence type="ECO:0000256" key="1">
    <source>
        <dbReference type="SAM" id="MobiDB-lite"/>
    </source>
</evidence>
<proteinExistence type="predicted"/>
<feature type="compositionally biased region" description="Polar residues" evidence="1">
    <location>
        <begin position="198"/>
        <end position="226"/>
    </location>
</feature>
<dbReference type="InterPro" id="IPR011044">
    <property type="entry name" value="Quino_amine_DH_bsu"/>
</dbReference>
<dbReference type="VEuPathDB" id="FungiDB:HGUI_03537"/>
<dbReference type="SUPFAM" id="SSF50969">
    <property type="entry name" value="YVTN repeat-like/Quinoprotein amine dehydrogenase"/>
    <property type="match status" value="1"/>
</dbReference>
<gene>
    <name evidence="2" type="ORF">HGUI_03537</name>
</gene>
<organism evidence="2 3">
    <name type="scientific">Hanseniaspora guilliermondii</name>
    <dbReference type="NCBI Taxonomy" id="56406"/>
    <lineage>
        <taxon>Eukaryota</taxon>
        <taxon>Fungi</taxon>
        <taxon>Dikarya</taxon>
        <taxon>Ascomycota</taxon>
        <taxon>Saccharomycotina</taxon>
        <taxon>Saccharomycetes</taxon>
        <taxon>Saccharomycodales</taxon>
        <taxon>Saccharomycodaceae</taxon>
        <taxon>Hanseniaspora</taxon>
    </lineage>
</organism>
<feature type="compositionally biased region" description="Polar residues" evidence="1">
    <location>
        <begin position="9"/>
        <end position="26"/>
    </location>
</feature>
<keyword evidence="3" id="KW-1185">Reference proteome</keyword>
<dbReference type="AlphaFoldDB" id="A0A1L0B479"/>
<dbReference type="Proteomes" id="UP000183365">
    <property type="component" value="Unassembled WGS sequence"/>
</dbReference>
<feature type="region of interest" description="Disordered" evidence="1">
    <location>
        <begin position="1"/>
        <end position="86"/>
    </location>
</feature>
<feature type="region of interest" description="Disordered" evidence="1">
    <location>
        <begin position="253"/>
        <end position="272"/>
    </location>
</feature>
<reference evidence="3" key="1">
    <citation type="submission" date="2016-11" db="EMBL/GenBank/DDBJ databases">
        <authorList>
            <person name="Guldener U."/>
        </authorList>
    </citation>
    <scope>NUCLEOTIDE SEQUENCE [LARGE SCALE GENOMIC DNA]</scope>
</reference>
<feature type="region of interest" description="Disordered" evidence="1">
    <location>
        <begin position="121"/>
        <end position="236"/>
    </location>
</feature>
<name>A0A1L0B479_9ASCO</name>
<feature type="compositionally biased region" description="Polar residues" evidence="1">
    <location>
        <begin position="48"/>
        <end position="86"/>
    </location>
</feature>
<sequence>MNPAFGQPTFGQSTFGQPQFGSSANNAFAPGGKANTSSGASPFGAPNFGSNSNTQQTSAFGQPVFGSNSGSSTSAAFGNSAGSPFSQLSNQLLKTHLSLHHLGRQEQLLHHLDKQEQLLSPFGQTGTTTSPFGQTGKIENADTATSNDKTGVSKSAKPNTPTTGDAKPSVFGQAKSTESKPPAAVQPASSDAKPSIFGQANTTETKPSLFGQNSGDKSSETNTINDSVLPKLPTNTDSLVSLDKKLTLSPKKTVTRGLTGASPTKPKSSESAIISKIEKPEEPEKPQLTEKFLETLKTLSIRGDSIKSTGSKPSSNESIVKKDFKPINLDVSRGSFANTSVDESVKRVLNERKDKGLLHHDIDLFLFDQSGKKVMSKYYLHANGNAAYVNANHEILLVKKNKTQKMNYKNKLKVEDFENWEISYNGEDLLLCYYQKNNQSNIHIIDTKINEVTTLKTKFNKGIKKLTWHPLAKTSVLVFMTNENLLYQLNVWTGQLLHISKRILGFYDQEGKNSLRNVFDSLESDNEFELSNITSFELSDDGWKLYLVDSVEDNIYIICPFVPLSNRMVTTRVILSEIFEDIDWMTDVYSLEEKVDEYIFKDVQEFAEFDDWVSNGFNEDGHEIVSREVPEDWYLNMGVQGPITFSHFPERLYEHSLIDVKCISNTHDVLRQMLVLLYSNGETAVVFNTYDSVIFRNNWKTLVLNLHDLHKFVFIDCKTNNNITKFLPSNIDEGCLALTKNNEVVFLNYLDVFCRCESVIFHDAERTIYNKPSDNSPLLKLKRDYGEIFLFNNKDVIYYDEQRQKLHRVLYPSFMNVQGREFSSETSEYDDLIVLLRDCLMQEKGDDESNYPQSSTSTSCVNVYFDLLEKFEEEINNLKSINSLSTQPLLNFLEDAPESLLSSMQEFGNPISKALSLSYSLQAWMRTCLHEFKLTLDDNLQKRLIDTKEISDIIDSITKIRSRYETQLDDWGKRLTRLQSIKKKVVETEKLALESENIDTTVLENYKAAVDSKTIQTQKIMEQIKDVKKDIEFLSMKLSKDDCKNPKKNDEGIITEIGDVQKVDNNKRGKELLFSLGP</sequence>
<feature type="compositionally biased region" description="Polar residues" evidence="1">
    <location>
        <begin position="122"/>
        <end position="133"/>
    </location>
</feature>